<feature type="region of interest" description="Disordered" evidence="4">
    <location>
        <begin position="1"/>
        <end position="32"/>
    </location>
</feature>
<gene>
    <name evidence="9" type="ORF">SAMN05216223_101284</name>
</gene>
<dbReference type="SUPFAM" id="SSF48208">
    <property type="entry name" value="Six-hairpin glycosidases"/>
    <property type="match status" value="1"/>
</dbReference>
<comment type="catalytic activity">
    <reaction evidence="1">
        <text>Hydrolysis of terminal non-reducing alpha-L-rhamnose residues in alpha-L-rhamnosides.</text>
        <dbReference type="EC" id="3.2.1.40"/>
    </reaction>
</comment>
<dbReference type="InterPro" id="IPR012341">
    <property type="entry name" value="6hp_glycosidase-like_sf"/>
</dbReference>
<dbReference type="InterPro" id="IPR016007">
    <property type="entry name" value="Alpha_rhamnosid"/>
</dbReference>
<feature type="domain" description="Bacterial alpha-L-rhamnosidase N-terminal" evidence="6">
    <location>
        <begin position="384"/>
        <end position="551"/>
    </location>
</feature>
<protein>
    <recommendedName>
        <fullName evidence="2">alpha-L-rhamnosidase</fullName>
        <ecNumber evidence="2">3.2.1.40</ecNumber>
    </recommendedName>
</protein>
<dbReference type="Pfam" id="PF25788">
    <property type="entry name" value="Ig_Rha78A_N"/>
    <property type="match status" value="1"/>
</dbReference>
<dbReference type="Gene3D" id="2.60.420.10">
    <property type="entry name" value="Maltose phosphorylase, domain 3"/>
    <property type="match status" value="1"/>
</dbReference>
<organism evidence="9 10">
    <name type="scientific">Actinacidiphila yanglinensis</name>
    <dbReference type="NCBI Taxonomy" id="310779"/>
    <lineage>
        <taxon>Bacteria</taxon>
        <taxon>Bacillati</taxon>
        <taxon>Actinomycetota</taxon>
        <taxon>Actinomycetes</taxon>
        <taxon>Kitasatosporales</taxon>
        <taxon>Streptomycetaceae</taxon>
        <taxon>Actinacidiphila</taxon>
    </lineage>
</organism>
<dbReference type="PANTHER" id="PTHR33307:SF6">
    <property type="entry name" value="ALPHA-RHAMNOSIDASE (EUROFUNG)-RELATED"/>
    <property type="match status" value="1"/>
</dbReference>
<feature type="domain" description="Alpha-L-rhamnosidase C-terminal" evidence="8">
    <location>
        <begin position="1004"/>
        <end position="1068"/>
    </location>
</feature>
<dbReference type="Pfam" id="PF05592">
    <property type="entry name" value="Bac_rhamnosid"/>
    <property type="match status" value="1"/>
</dbReference>
<dbReference type="RefSeq" id="WP_200823103.1">
    <property type="nucleotide sequence ID" value="NZ_FNVU01000001.1"/>
</dbReference>
<sequence>MPPSEQKPGAARRRVRARSAAPFAAGPPPRGRARFRGRGRFTVAALLCAVLALFLPAAGAVAAQPRLTVSALQADYATHPLGIDDAHPSLSWQLGASANGARQAAYRILVATTPDRLTPGRADVWDSGKVASAASVGVAYGGPALRSAQRYYWTVQAWDAQGNGSGWAASTWWETGLLTAADWQGAQWISPDTAGQGVWSDFDLDTDFTIVKGAASVVFRAKDANNLYMWQVNSEVDPGKVMLRPHVEVNGSFAHVVPDIDISQVVTQANVNDKHHLRIEADGPTITTWIDGTQVSTLTDSTFTQGTIGFRVGDSTEDSLYGALAVHGLDGSPLFSDDFSADPDPSFPQAGVTGGQLEPRSGIELLDSSADAPMLRHDFTLGGKKIAQARAYVDGLGLYELHVNGKKIGDDVLSPADTPYDQRDLYRTYDVTSAVRNGANAVGIWLGNGYGTQFSPYGFRWTGPKQATMLLEVTYTDGTRQAITTGSGWTWANGPITANDMYAGETYDARLASPGWDLPGFDASGEHPVTTVAAPGGSLVADDVPPVRVTQTLRPVRMTQPQPGVYVYDLGQDIAGWEQLKVAGPAGTTVRMRTAEEVGADGMLDTTTNRSAASTDRYTLAGTGGTETYEPRFTYHGFRYVEVTGYPGTPTLDSIAGRVVHADVASTATFSSSDPMLDRIWQNNQHTILNNSMSLPTDNPVRDERTPPGMDVQAYHDASTGEFGMDRFYASYLRDMPPGTALPNDAGNAQNPDMGGDQISLAWTLYQTYGDKATLAAMYPAMKAFVDKNATDVPGHIWPADHGFGDWCPPVYGPGVNGGLGSPGVGSCTSEVSLVNTSLSYLQATDTALAAQALGQPADAAHYTALASDIKDAFNAAFLNSAHDGYADGRQTTSILPLAFGMVPAADLTAVGDQLVHTITVTNQGHLDTGIFGTRYLMDALSAIGRTDLATSVLDQKTYPGFGYEISQGATTDWEEWTYASSMESHDHAMFSGINASFTSVLGGIGATGAGYGSVDIAPQVPAGLDHVSASVRTVRGQVSSSWTRSAHAFTLDVAIPVNSTATVSVPLLGHPAGSLHPVHGAKLLTVANGVARYAVGSGDWHFTVKL</sequence>
<dbReference type="InterPro" id="IPR035396">
    <property type="entry name" value="Bac_rhamnosid6H"/>
</dbReference>
<dbReference type="InterPro" id="IPR008928">
    <property type="entry name" value="6-hairpin_glycosidase_sf"/>
</dbReference>
<dbReference type="AlphaFoldDB" id="A0A1H5SUU8"/>
<dbReference type="EMBL" id="FNVU01000001">
    <property type="protein sequence ID" value="SEF54280.1"/>
    <property type="molecule type" value="Genomic_DNA"/>
</dbReference>
<dbReference type="PIRSF" id="PIRSF010631">
    <property type="entry name" value="A-rhamnsds"/>
    <property type="match status" value="1"/>
</dbReference>
<evidence type="ECO:0000259" key="7">
    <source>
        <dbReference type="Pfam" id="PF17389"/>
    </source>
</evidence>
<dbReference type="Pfam" id="PF08531">
    <property type="entry name" value="Bac_rhamnosid_N"/>
    <property type="match status" value="1"/>
</dbReference>
<dbReference type="InterPro" id="IPR008902">
    <property type="entry name" value="Rhamnosid_concanavalin"/>
</dbReference>
<evidence type="ECO:0000256" key="2">
    <source>
        <dbReference type="ARBA" id="ARBA00012652"/>
    </source>
</evidence>
<evidence type="ECO:0000259" key="5">
    <source>
        <dbReference type="Pfam" id="PF05592"/>
    </source>
</evidence>
<dbReference type="InterPro" id="IPR035398">
    <property type="entry name" value="Bac_rhamnosid_C"/>
</dbReference>
<dbReference type="Gene3D" id="2.60.120.560">
    <property type="entry name" value="Exo-inulinase, domain 1"/>
    <property type="match status" value="1"/>
</dbReference>
<dbReference type="Gene3D" id="1.50.10.10">
    <property type="match status" value="1"/>
</dbReference>
<evidence type="ECO:0000256" key="1">
    <source>
        <dbReference type="ARBA" id="ARBA00001445"/>
    </source>
</evidence>
<evidence type="ECO:0000313" key="10">
    <source>
        <dbReference type="Proteomes" id="UP000236754"/>
    </source>
</evidence>
<evidence type="ECO:0000313" key="9">
    <source>
        <dbReference type="EMBL" id="SEF54280.1"/>
    </source>
</evidence>
<dbReference type="EC" id="3.2.1.40" evidence="2"/>
<evidence type="ECO:0000259" key="6">
    <source>
        <dbReference type="Pfam" id="PF08531"/>
    </source>
</evidence>
<dbReference type="PANTHER" id="PTHR33307">
    <property type="entry name" value="ALPHA-RHAMNOSIDASE (EUROFUNG)"/>
    <property type="match status" value="1"/>
</dbReference>
<dbReference type="Gene3D" id="2.60.120.260">
    <property type="entry name" value="Galactose-binding domain-like"/>
    <property type="match status" value="2"/>
</dbReference>
<accession>A0A1H5SUU8</accession>
<dbReference type="Pfam" id="PF17389">
    <property type="entry name" value="Bac_rhamnosid6H"/>
    <property type="match status" value="1"/>
</dbReference>
<dbReference type="GO" id="GO:0030596">
    <property type="term" value="F:alpha-L-rhamnosidase activity"/>
    <property type="evidence" value="ECO:0007669"/>
    <property type="project" value="UniProtKB-EC"/>
</dbReference>
<dbReference type="Gene3D" id="2.60.40.10">
    <property type="entry name" value="Immunoglobulins"/>
    <property type="match status" value="1"/>
</dbReference>
<keyword evidence="10" id="KW-1185">Reference proteome</keyword>
<evidence type="ECO:0000256" key="3">
    <source>
        <dbReference type="ARBA" id="ARBA00022801"/>
    </source>
</evidence>
<reference evidence="9 10" key="1">
    <citation type="submission" date="2016-10" db="EMBL/GenBank/DDBJ databases">
        <authorList>
            <person name="de Groot N.N."/>
        </authorList>
    </citation>
    <scope>NUCLEOTIDE SEQUENCE [LARGE SCALE GENOMIC DNA]</scope>
    <source>
        <strain evidence="9 10">CGMCC 4.2023</strain>
    </source>
</reference>
<keyword evidence="3" id="KW-0378">Hydrolase</keyword>
<feature type="domain" description="Alpha-L-rhamnosidase concanavalin-like" evidence="5">
    <location>
        <begin position="561"/>
        <end position="661"/>
    </location>
</feature>
<dbReference type="Pfam" id="PF17390">
    <property type="entry name" value="Bac_rhamnosid_C"/>
    <property type="match status" value="1"/>
</dbReference>
<dbReference type="InterPro" id="IPR013737">
    <property type="entry name" value="Bac_rhamnosid_N"/>
</dbReference>
<feature type="domain" description="Alpha-L-rhamnosidase six-hairpin glycosidase" evidence="7">
    <location>
        <begin position="666"/>
        <end position="995"/>
    </location>
</feature>
<dbReference type="InterPro" id="IPR013783">
    <property type="entry name" value="Ig-like_fold"/>
</dbReference>
<proteinExistence type="predicted"/>
<name>A0A1H5SUU8_9ACTN</name>
<evidence type="ECO:0000256" key="4">
    <source>
        <dbReference type="SAM" id="MobiDB-lite"/>
    </source>
</evidence>
<evidence type="ECO:0000259" key="8">
    <source>
        <dbReference type="Pfam" id="PF17390"/>
    </source>
</evidence>
<dbReference type="GO" id="GO:0005975">
    <property type="term" value="P:carbohydrate metabolic process"/>
    <property type="evidence" value="ECO:0007669"/>
    <property type="project" value="InterPro"/>
</dbReference>
<dbReference type="Proteomes" id="UP000236754">
    <property type="component" value="Unassembled WGS sequence"/>
</dbReference>